<dbReference type="GO" id="GO:0003676">
    <property type="term" value="F:nucleic acid binding"/>
    <property type="evidence" value="ECO:0007669"/>
    <property type="project" value="InterPro"/>
</dbReference>
<dbReference type="Gene3D" id="3.10.10.10">
    <property type="entry name" value="HIV Type 1 Reverse Transcriptase, subunit A, domain 1"/>
    <property type="match status" value="1"/>
</dbReference>
<feature type="domain" description="Integrase catalytic" evidence="10">
    <location>
        <begin position="386"/>
        <end position="552"/>
    </location>
</feature>
<keyword evidence="3" id="KW-0548">Nucleotidyltransferase</keyword>
<dbReference type="InterPro" id="IPR041588">
    <property type="entry name" value="Integrase_H2C2"/>
</dbReference>
<dbReference type="AlphaFoldDB" id="A0A9R0JYW2"/>
<dbReference type="GO" id="GO:0003964">
    <property type="term" value="F:RNA-directed DNA polymerase activity"/>
    <property type="evidence" value="ECO:0007669"/>
    <property type="project" value="UniProtKB-KW"/>
</dbReference>
<dbReference type="Proteomes" id="UP000813463">
    <property type="component" value="Chromosome 3"/>
</dbReference>
<dbReference type="Gene3D" id="3.30.70.270">
    <property type="match status" value="2"/>
</dbReference>
<dbReference type="Pfam" id="PF00078">
    <property type="entry name" value="RVT_1"/>
    <property type="match status" value="1"/>
</dbReference>
<dbReference type="InterPro" id="IPR041577">
    <property type="entry name" value="RT_RNaseH_2"/>
</dbReference>
<dbReference type="PANTHER" id="PTHR37984:SF5">
    <property type="entry name" value="PROTEIN NYNRIN-LIKE"/>
    <property type="match status" value="1"/>
</dbReference>
<evidence type="ECO:0000256" key="6">
    <source>
        <dbReference type="ARBA" id="ARBA00022801"/>
    </source>
</evidence>
<keyword evidence="11" id="KW-1185">Reference proteome</keyword>
<evidence type="ECO:0008006" key="13">
    <source>
        <dbReference type="Google" id="ProtNLM"/>
    </source>
</evidence>
<dbReference type="GO" id="GO:0006508">
    <property type="term" value="P:proteolysis"/>
    <property type="evidence" value="ECO:0007669"/>
    <property type="project" value="UniProtKB-KW"/>
</dbReference>
<dbReference type="SUPFAM" id="SSF53098">
    <property type="entry name" value="Ribonuclease H-like"/>
    <property type="match status" value="1"/>
</dbReference>
<evidence type="ECO:0000313" key="11">
    <source>
        <dbReference type="Proteomes" id="UP000813463"/>
    </source>
</evidence>
<evidence type="ECO:0000256" key="8">
    <source>
        <dbReference type="ARBA" id="ARBA00023268"/>
    </source>
</evidence>
<keyword evidence="7" id="KW-0695">RNA-directed DNA polymerase</keyword>
<dbReference type="GO" id="GO:0008233">
    <property type="term" value="F:peptidase activity"/>
    <property type="evidence" value="ECO:0007669"/>
    <property type="project" value="UniProtKB-KW"/>
</dbReference>
<evidence type="ECO:0000256" key="4">
    <source>
        <dbReference type="ARBA" id="ARBA00022722"/>
    </source>
</evidence>
<accession>A0A9R0JYW2</accession>
<dbReference type="GO" id="GO:0004519">
    <property type="term" value="F:endonuclease activity"/>
    <property type="evidence" value="ECO:0007669"/>
    <property type="project" value="UniProtKB-KW"/>
</dbReference>
<evidence type="ECO:0000259" key="9">
    <source>
        <dbReference type="PROSITE" id="PS50878"/>
    </source>
</evidence>
<evidence type="ECO:0000256" key="1">
    <source>
        <dbReference type="ARBA" id="ARBA00022670"/>
    </source>
</evidence>
<keyword evidence="1" id="KW-0645">Protease</keyword>
<name>A0A9R0JYW2_SPIOL</name>
<keyword evidence="4" id="KW-0540">Nuclease</keyword>
<dbReference type="InterPro" id="IPR043128">
    <property type="entry name" value="Rev_trsase/Diguanyl_cyclase"/>
</dbReference>
<dbReference type="InterPro" id="IPR036397">
    <property type="entry name" value="RNaseH_sf"/>
</dbReference>
<dbReference type="InterPro" id="IPR001584">
    <property type="entry name" value="Integrase_cat-core"/>
</dbReference>
<evidence type="ECO:0000256" key="7">
    <source>
        <dbReference type="ARBA" id="ARBA00022918"/>
    </source>
</evidence>
<dbReference type="GO" id="GO:0015074">
    <property type="term" value="P:DNA integration"/>
    <property type="evidence" value="ECO:0007669"/>
    <property type="project" value="InterPro"/>
</dbReference>
<dbReference type="PROSITE" id="PS50994">
    <property type="entry name" value="INTEGRASE"/>
    <property type="match status" value="1"/>
</dbReference>
<keyword evidence="5" id="KW-0255">Endonuclease</keyword>
<dbReference type="Pfam" id="PF17919">
    <property type="entry name" value="RT_RNaseH_2"/>
    <property type="match status" value="1"/>
</dbReference>
<keyword evidence="2" id="KW-0808">Transferase</keyword>
<dbReference type="InterPro" id="IPR043502">
    <property type="entry name" value="DNA/RNA_pol_sf"/>
</dbReference>
<evidence type="ECO:0000313" key="12">
    <source>
        <dbReference type="RefSeq" id="XP_021852236.1"/>
    </source>
</evidence>
<dbReference type="PANTHER" id="PTHR37984">
    <property type="entry name" value="PROTEIN CBG26694"/>
    <property type="match status" value="1"/>
</dbReference>
<evidence type="ECO:0000256" key="3">
    <source>
        <dbReference type="ARBA" id="ARBA00022695"/>
    </source>
</evidence>
<dbReference type="Pfam" id="PF17921">
    <property type="entry name" value="Integrase_H2C2"/>
    <property type="match status" value="1"/>
</dbReference>
<dbReference type="InterPro" id="IPR050951">
    <property type="entry name" value="Retrovirus_Pol_polyprotein"/>
</dbReference>
<keyword evidence="6" id="KW-0378">Hydrolase</keyword>
<evidence type="ECO:0000259" key="10">
    <source>
        <dbReference type="PROSITE" id="PS50994"/>
    </source>
</evidence>
<evidence type="ECO:0000256" key="5">
    <source>
        <dbReference type="ARBA" id="ARBA00022759"/>
    </source>
</evidence>
<dbReference type="InterPro" id="IPR012337">
    <property type="entry name" value="RNaseH-like_sf"/>
</dbReference>
<dbReference type="CDD" id="cd01647">
    <property type="entry name" value="RT_LTR"/>
    <property type="match status" value="1"/>
</dbReference>
<organism evidence="11 12">
    <name type="scientific">Spinacia oleracea</name>
    <name type="common">Spinach</name>
    <dbReference type="NCBI Taxonomy" id="3562"/>
    <lineage>
        <taxon>Eukaryota</taxon>
        <taxon>Viridiplantae</taxon>
        <taxon>Streptophyta</taxon>
        <taxon>Embryophyta</taxon>
        <taxon>Tracheophyta</taxon>
        <taxon>Spermatophyta</taxon>
        <taxon>Magnoliopsida</taxon>
        <taxon>eudicotyledons</taxon>
        <taxon>Gunneridae</taxon>
        <taxon>Pentapetalae</taxon>
        <taxon>Caryophyllales</taxon>
        <taxon>Chenopodiaceae</taxon>
        <taxon>Chenopodioideae</taxon>
        <taxon>Anserineae</taxon>
        <taxon>Spinacia</taxon>
    </lineage>
</organism>
<keyword evidence="8" id="KW-0511">Multifunctional enzyme</keyword>
<reference evidence="11" key="1">
    <citation type="journal article" date="2021" name="Nat. Commun.">
        <title>Genomic analyses provide insights into spinach domestication and the genetic basis of agronomic traits.</title>
        <authorList>
            <person name="Cai X."/>
            <person name="Sun X."/>
            <person name="Xu C."/>
            <person name="Sun H."/>
            <person name="Wang X."/>
            <person name="Ge C."/>
            <person name="Zhang Z."/>
            <person name="Wang Q."/>
            <person name="Fei Z."/>
            <person name="Jiao C."/>
            <person name="Wang Q."/>
        </authorList>
    </citation>
    <scope>NUCLEOTIDE SEQUENCE [LARGE SCALE GENOMIC DNA]</scope>
    <source>
        <strain evidence="11">cv. Varoflay</strain>
    </source>
</reference>
<reference evidence="12" key="2">
    <citation type="submission" date="2025-08" db="UniProtKB">
        <authorList>
            <consortium name="RefSeq"/>
        </authorList>
    </citation>
    <scope>IDENTIFICATION</scope>
    <source>
        <tissue evidence="12">Leaf</tissue>
    </source>
</reference>
<dbReference type="InterPro" id="IPR000477">
    <property type="entry name" value="RT_dom"/>
</dbReference>
<dbReference type="FunFam" id="3.10.10.10:FF:000007">
    <property type="entry name" value="Retrovirus-related Pol polyprotein from transposon 17.6-like Protein"/>
    <property type="match status" value="1"/>
</dbReference>
<gene>
    <name evidence="12" type="primary">LOC110791785</name>
</gene>
<dbReference type="Gene3D" id="3.30.420.10">
    <property type="entry name" value="Ribonuclease H-like superfamily/Ribonuclease H"/>
    <property type="match status" value="1"/>
</dbReference>
<dbReference type="OrthoDB" id="2013610at2759"/>
<feature type="domain" description="Reverse transcriptase" evidence="9">
    <location>
        <begin position="1"/>
        <end position="152"/>
    </location>
</feature>
<dbReference type="PROSITE" id="PS50878">
    <property type="entry name" value="RT_POL"/>
    <property type="match status" value="1"/>
</dbReference>
<evidence type="ECO:0000256" key="2">
    <source>
        <dbReference type="ARBA" id="ARBA00022679"/>
    </source>
</evidence>
<dbReference type="GeneID" id="110791785"/>
<protein>
    <recommendedName>
        <fullName evidence="13">Integrase catalytic domain-containing protein</fullName>
    </recommendedName>
</protein>
<dbReference type="SUPFAM" id="SSF56672">
    <property type="entry name" value="DNA/RNA polymerases"/>
    <property type="match status" value="1"/>
</dbReference>
<dbReference type="Gene3D" id="1.10.340.70">
    <property type="match status" value="1"/>
</dbReference>
<dbReference type="RefSeq" id="XP_021852236.1">
    <property type="nucleotide sequence ID" value="XM_021996544.1"/>
</dbReference>
<dbReference type="KEGG" id="soe:110791785"/>
<sequence>MCVDYRELNKRTVKDKFPIPVIDELIDELAGATLFTKLDLRAGYHQLRVHEGDVFKTAFKTQTGHYEFLVMPFGLTNAPASFQGLMNDVFRPLLRKCVLVFFDDILVYSSSITEHLKHLEEVFKLMQYNLMAAKDSKCIFSTGKVEYLGHFISAKGLETDPKKISAISSWPVPTSVKDLRSFLGLAGYYRKFVFAWNDNAHLALEKLKEALTSAPVLAVPDFSKTFVLETDGSKTGIGAILMQDNHPLAFISRSLGPKWQRLSVYEKELLAIVFAYKSGKENVAVDALSGVRGAEVFCMAISLVSSDLHDQIKNARLVIGPDENLRSKLLNWHHASPECGHSGRDITLKKLKTLFSWRGMSRDVRQYVRKCPTCQLSKYDTSAKPRLLQPLPIPEEVWVDISMDFIGGLPKSNGKEVIFVEVDRLSTYAHFVALSHPYSAIEVAQAYLDHIFKLHGWPKSIVSDRDAIFLSQLWKGLFSLHGIEFLLSSAYHPETDGQTEVVNRCLETYLECMCGEKPQEWSLLMPMVEWWYNTHFESAIQLTPYEVVYNQPPPVYLPYLAGDSPIEVVDRSLHRRKQMLALIKFHLTRA</sequence>
<proteinExistence type="predicted"/>